<reference evidence="4 5" key="1">
    <citation type="submission" date="2006-02" db="EMBL/GenBank/DDBJ databases">
        <authorList>
            <person name="Waterbury J."/>
            <person name="Ferriera S."/>
            <person name="Johnson J."/>
            <person name="Kravitz S."/>
            <person name="Halpern A."/>
            <person name="Remington K."/>
            <person name="Beeson K."/>
            <person name="Tran B."/>
            <person name="Rogers Y.-H."/>
            <person name="Friedman R."/>
            <person name="Venter J.C."/>
        </authorList>
    </citation>
    <scope>NUCLEOTIDE SEQUENCE [LARGE SCALE GENOMIC DNA]</scope>
    <source>
        <strain evidence="4 5">Nb-231</strain>
    </source>
</reference>
<dbReference type="InterPro" id="IPR048711">
    <property type="entry name" value="WHD_Rv2258c"/>
</dbReference>
<evidence type="ECO:0000313" key="5">
    <source>
        <dbReference type="Proteomes" id="UP000003374"/>
    </source>
</evidence>
<dbReference type="CDD" id="cd02440">
    <property type="entry name" value="AdoMet_MTases"/>
    <property type="match status" value="1"/>
</dbReference>
<dbReference type="InterPro" id="IPR036390">
    <property type="entry name" value="WH_DNA-bd_sf"/>
</dbReference>
<dbReference type="EMBL" id="AAOF01000019">
    <property type="protein sequence ID" value="EAR20618.1"/>
    <property type="molecule type" value="Genomic_DNA"/>
</dbReference>
<organism evidence="4 5">
    <name type="scientific">Nitrococcus mobilis Nb-231</name>
    <dbReference type="NCBI Taxonomy" id="314278"/>
    <lineage>
        <taxon>Bacteria</taxon>
        <taxon>Pseudomonadati</taxon>
        <taxon>Pseudomonadota</taxon>
        <taxon>Gammaproteobacteria</taxon>
        <taxon>Chromatiales</taxon>
        <taxon>Ectothiorhodospiraceae</taxon>
        <taxon>Nitrococcus</taxon>
    </lineage>
</organism>
<evidence type="ECO:0000259" key="3">
    <source>
        <dbReference type="Pfam" id="PF21320"/>
    </source>
</evidence>
<evidence type="ECO:0000313" key="4">
    <source>
        <dbReference type="EMBL" id="EAR20618.1"/>
    </source>
</evidence>
<name>A4BUQ2_9GAMM</name>
<dbReference type="InterPro" id="IPR036388">
    <property type="entry name" value="WH-like_DNA-bd_sf"/>
</dbReference>
<dbReference type="HOGENOM" id="CLU_063529_1_1_6"/>
<keyword evidence="5" id="KW-1185">Reference proteome</keyword>
<evidence type="ECO:0000259" key="2">
    <source>
        <dbReference type="Pfam" id="PF13847"/>
    </source>
</evidence>
<accession>A4BUQ2</accession>
<dbReference type="PANTHER" id="PTHR45128">
    <property type="entry name" value="METHYLTRANSFERASE TYPE 11"/>
    <property type="match status" value="1"/>
</dbReference>
<dbReference type="AlphaFoldDB" id="A4BUQ2"/>
<feature type="domain" description="S-adenosylmethionine-dependent methyltransferase Rv2258c-like winged HTH" evidence="3">
    <location>
        <begin position="70"/>
        <end position="144"/>
    </location>
</feature>
<evidence type="ECO:0000256" key="1">
    <source>
        <dbReference type="SAM" id="MobiDB-lite"/>
    </source>
</evidence>
<dbReference type="STRING" id="314278.NB231_07462"/>
<feature type="region of interest" description="Disordered" evidence="1">
    <location>
        <begin position="1"/>
        <end position="20"/>
    </location>
</feature>
<dbReference type="InterPro" id="IPR053173">
    <property type="entry name" value="SAM-binding_MTase"/>
</dbReference>
<dbReference type="InterPro" id="IPR025714">
    <property type="entry name" value="Methyltranfer_dom"/>
</dbReference>
<dbReference type="Gene3D" id="1.10.10.10">
    <property type="entry name" value="Winged helix-like DNA-binding domain superfamily/Winged helix DNA-binding domain"/>
    <property type="match status" value="1"/>
</dbReference>
<dbReference type="Pfam" id="PF13847">
    <property type="entry name" value="Methyltransf_31"/>
    <property type="match status" value="1"/>
</dbReference>
<protein>
    <submittedName>
        <fullName evidence="4">Uncharacterized protein</fullName>
    </submittedName>
</protein>
<dbReference type="InterPro" id="IPR029063">
    <property type="entry name" value="SAM-dependent_MTases_sf"/>
</dbReference>
<sequence length="404" mass="43940">MPTQRQAGSGNEHRLDYQTSKSVSYSKEMGLASTVAPEDTVMSEANVGADFDSQQADAFAGNLLETLNRGALCLMVSIGHRTGLFDAMRDQPPLSSSELAVRAGLNERYVREWLGAMVTAGVVECSGSPPQFHLPAEHAAFLTRAAAADNVAVFAQYIALLGSVEDDIVECFRNGGGVPYARFPRFHEVMAEDSGQSVLSSLESHILPLIPGLIDRLNSGIKALDVGCGRGRIGLRLAELFPNSHFVGFDLSEDAIAAARQEATDRALTNIIFQAADLSDFHECAETGAYDWITTFDAIHDQAQPLNVLKGIHRALHGNGVYLMQDIKGSSQVQGNIGHPIGTFLYTVSCMHCMTVSLAQDGEGLGAMWGEEKTRECLLHAGFRSVEKHELEHDFQNNWYVIRK</sequence>
<dbReference type="Pfam" id="PF21320">
    <property type="entry name" value="WHD_Rv2258c"/>
    <property type="match status" value="1"/>
</dbReference>
<dbReference type="Gene3D" id="3.40.50.150">
    <property type="entry name" value="Vaccinia Virus protein VP39"/>
    <property type="match status" value="1"/>
</dbReference>
<proteinExistence type="predicted"/>
<comment type="caution">
    <text evidence="4">The sequence shown here is derived from an EMBL/GenBank/DDBJ whole genome shotgun (WGS) entry which is preliminary data.</text>
</comment>
<dbReference type="SUPFAM" id="SSF46785">
    <property type="entry name" value="Winged helix' DNA-binding domain"/>
    <property type="match status" value="1"/>
</dbReference>
<dbReference type="SUPFAM" id="SSF53335">
    <property type="entry name" value="S-adenosyl-L-methionine-dependent methyltransferases"/>
    <property type="match status" value="1"/>
</dbReference>
<dbReference type="eggNOG" id="COG2230">
    <property type="taxonomic scope" value="Bacteria"/>
</dbReference>
<gene>
    <name evidence="4" type="ORF">NB231_07462</name>
</gene>
<dbReference type="Proteomes" id="UP000003374">
    <property type="component" value="Unassembled WGS sequence"/>
</dbReference>
<feature type="domain" description="Methyltransferase" evidence="2">
    <location>
        <begin position="218"/>
        <end position="328"/>
    </location>
</feature>
<dbReference type="PANTHER" id="PTHR45128:SF1">
    <property type="entry name" value="S-ADENOSYLMETHIONINE-DEPENDENT METHYLTRANSFERASE RV2258C"/>
    <property type="match status" value="1"/>
</dbReference>